<dbReference type="SUPFAM" id="SSF52540">
    <property type="entry name" value="P-loop containing nucleoside triphosphate hydrolases"/>
    <property type="match status" value="1"/>
</dbReference>
<evidence type="ECO:0000313" key="3">
    <source>
        <dbReference type="Proteomes" id="UP000799302"/>
    </source>
</evidence>
<dbReference type="EMBL" id="MU004234">
    <property type="protein sequence ID" value="KAF2669780.1"/>
    <property type="molecule type" value="Genomic_DNA"/>
</dbReference>
<evidence type="ECO:0000313" key="2">
    <source>
        <dbReference type="EMBL" id="KAF2669780.1"/>
    </source>
</evidence>
<dbReference type="Gene3D" id="3.40.50.300">
    <property type="entry name" value="P-loop containing nucleotide triphosphate hydrolases"/>
    <property type="match status" value="1"/>
</dbReference>
<dbReference type="InterPro" id="IPR024983">
    <property type="entry name" value="CHAT_dom"/>
</dbReference>
<gene>
    <name evidence="2" type="ORF">BT63DRAFT_423766</name>
</gene>
<dbReference type="InterPro" id="IPR027417">
    <property type="entry name" value="P-loop_NTPase"/>
</dbReference>
<name>A0A6A6UD37_9PEZI</name>
<feature type="domain" description="CHAT" evidence="1">
    <location>
        <begin position="161"/>
        <end position="322"/>
    </location>
</feature>
<accession>A0A6A6UD37</accession>
<sequence>MPNGPDNKLHDLKWNLEEFATKDPFDVSRANKIADNIKKYTSHLIQFVLKILESPTDILGSRLVVKLSDHWTGSSLLRQTSDGTNIVPLMQWECLEEVESWPSEYRPLAVTVVRSTACLNFESGETQQPVLSVKSVRVLALSARPFGDNDVPHRLVTRTIYQVVQSLETQQYPPELIIARPGSIESLDRELGSHPTGYFDIVHLDVHGEADEDSATLLFLENAEPTNVKRVEAYQLGKVLRNHGVRCVIMNACQSAALVHNFTRSLVQEGIPMVLGMQYKLLETAAEILTTTLYEGLLARNQSLPDACAYARSKLRAIPSRRTNYNTTVRVLDYMNPVLFMAERFEEPDLREIGNAPQVAANAFEVEQGLLGRESVMLDMENDFLTFSNLGFLTGIAGSGKSALAAHLSWWWKATGLICGTLHIDFASFGSLEWKDIVQLFCDEVRQLKIDHQDVNSEEKLLQHLQHYRYLVLFDSIDALGSVAPIQLLDSIIKFSKTLKKRYKKSKVGSLILFVSRDEQNRLRADTAAQVFPLQGLVRFLG</sequence>
<reference evidence="2" key="1">
    <citation type="journal article" date="2020" name="Stud. Mycol.">
        <title>101 Dothideomycetes genomes: a test case for predicting lifestyles and emergence of pathogens.</title>
        <authorList>
            <person name="Haridas S."/>
            <person name="Albert R."/>
            <person name="Binder M."/>
            <person name="Bloem J."/>
            <person name="Labutti K."/>
            <person name="Salamov A."/>
            <person name="Andreopoulos B."/>
            <person name="Baker S."/>
            <person name="Barry K."/>
            <person name="Bills G."/>
            <person name="Bluhm B."/>
            <person name="Cannon C."/>
            <person name="Castanera R."/>
            <person name="Culley D."/>
            <person name="Daum C."/>
            <person name="Ezra D."/>
            <person name="Gonzalez J."/>
            <person name="Henrissat B."/>
            <person name="Kuo A."/>
            <person name="Liang C."/>
            <person name="Lipzen A."/>
            <person name="Lutzoni F."/>
            <person name="Magnuson J."/>
            <person name="Mondo S."/>
            <person name="Nolan M."/>
            <person name="Ohm R."/>
            <person name="Pangilinan J."/>
            <person name="Park H.-J."/>
            <person name="Ramirez L."/>
            <person name="Alfaro M."/>
            <person name="Sun H."/>
            <person name="Tritt A."/>
            <person name="Yoshinaga Y."/>
            <person name="Zwiers L.-H."/>
            <person name="Turgeon B."/>
            <person name="Goodwin S."/>
            <person name="Spatafora J."/>
            <person name="Crous P."/>
            <person name="Grigoriev I."/>
        </authorList>
    </citation>
    <scope>NUCLEOTIDE SEQUENCE</scope>
    <source>
        <strain evidence="2">CBS 115976</strain>
    </source>
</reference>
<evidence type="ECO:0000259" key="1">
    <source>
        <dbReference type="Pfam" id="PF12770"/>
    </source>
</evidence>
<dbReference type="Proteomes" id="UP000799302">
    <property type="component" value="Unassembled WGS sequence"/>
</dbReference>
<keyword evidence="3" id="KW-1185">Reference proteome</keyword>
<proteinExistence type="predicted"/>
<dbReference type="Pfam" id="PF12770">
    <property type="entry name" value="CHAT"/>
    <property type="match status" value="1"/>
</dbReference>
<dbReference type="OrthoDB" id="5303793at2759"/>
<dbReference type="AlphaFoldDB" id="A0A6A6UD37"/>
<organism evidence="2 3">
    <name type="scientific">Microthyrium microscopicum</name>
    <dbReference type="NCBI Taxonomy" id="703497"/>
    <lineage>
        <taxon>Eukaryota</taxon>
        <taxon>Fungi</taxon>
        <taxon>Dikarya</taxon>
        <taxon>Ascomycota</taxon>
        <taxon>Pezizomycotina</taxon>
        <taxon>Dothideomycetes</taxon>
        <taxon>Dothideomycetes incertae sedis</taxon>
        <taxon>Microthyriales</taxon>
        <taxon>Microthyriaceae</taxon>
        <taxon>Microthyrium</taxon>
    </lineage>
</organism>
<protein>
    <recommendedName>
        <fullName evidence="1">CHAT domain-containing protein</fullName>
    </recommendedName>
</protein>